<dbReference type="EMBL" id="JANGAC010000017">
    <property type="protein sequence ID" value="MCQ4925038.1"/>
    <property type="molecule type" value="Genomic_DNA"/>
</dbReference>
<sequence>MSKKKKKKNNQRSDSSFYREYNSWKAFNMANKTLSIVSDAKEYTNSEYQILKKTYDNANSQIIGSLLSTMLYKAGKEPDSYIKERFSYLKDIAEFIKKENAYKELFDFIKAKHTLWFDMSRTSFQIVQELIEIVDIITPFNMTLAGLDNSNPIFVPSRFPYTQYFVGRVRNLPGKKDWTRKHYEIVNQNYARSDIDNYLATSFGFYSTKCIDMIPNNSVNLDYFRLHLKLPRQLFEFEELINIVKKKKKYIMNKNGVVVDCYNAGDIETIIFYENPDVLLYKVIFKQKGWVVNDKGRLVNDINGGEYTGFFSMNSFDINYTDNMGLSFIESYLGSMSDYIDIVLDLENFILECYTDIVCGTDYHNVINKENKLDSSDEILYNNDIEDDKIEEHFYDKNKVGIRLTPLSMYNDGEKINSRSSKLTREKYFVTGHLRKLTKEQISSEEAKQNAFEYGINIPEGYTFVRPYYSGIEKVRTHYTKVVRENE</sequence>
<proteinExistence type="predicted"/>
<dbReference type="Proteomes" id="UP001524478">
    <property type="component" value="Unassembled WGS sequence"/>
</dbReference>
<evidence type="ECO:0000313" key="2">
    <source>
        <dbReference type="Proteomes" id="UP001524478"/>
    </source>
</evidence>
<keyword evidence="2" id="KW-1185">Reference proteome</keyword>
<evidence type="ECO:0000313" key="1">
    <source>
        <dbReference type="EMBL" id="MCQ4925038.1"/>
    </source>
</evidence>
<name>A0ABT1SEW1_9FIRM</name>
<gene>
    <name evidence="1" type="ORF">NE686_18195</name>
</gene>
<organism evidence="1 2">
    <name type="scientific">Tissierella carlieri</name>
    <dbReference type="NCBI Taxonomy" id="689904"/>
    <lineage>
        <taxon>Bacteria</taxon>
        <taxon>Bacillati</taxon>
        <taxon>Bacillota</taxon>
        <taxon>Tissierellia</taxon>
        <taxon>Tissierellales</taxon>
        <taxon>Tissierellaceae</taxon>
        <taxon>Tissierella</taxon>
    </lineage>
</organism>
<reference evidence="1 2" key="1">
    <citation type="submission" date="2022-06" db="EMBL/GenBank/DDBJ databases">
        <title>Isolation of gut microbiota from human fecal samples.</title>
        <authorList>
            <person name="Pamer E.G."/>
            <person name="Barat B."/>
            <person name="Waligurski E."/>
            <person name="Medina S."/>
            <person name="Paddock L."/>
            <person name="Mostad J."/>
        </authorList>
    </citation>
    <scope>NUCLEOTIDE SEQUENCE [LARGE SCALE GENOMIC DNA]</scope>
    <source>
        <strain evidence="1 2">DFI.7.95</strain>
    </source>
</reference>
<accession>A0ABT1SEW1</accession>
<dbReference type="RefSeq" id="WP_256312629.1">
    <property type="nucleotide sequence ID" value="NZ_JANGAC010000017.1"/>
</dbReference>
<comment type="caution">
    <text evidence="1">The sequence shown here is derived from an EMBL/GenBank/DDBJ whole genome shotgun (WGS) entry which is preliminary data.</text>
</comment>
<protein>
    <submittedName>
        <fullName evidence="1">Uncharacterized protein</fullName>
    </submittedName>
</protein>